<reference evidence="1" key="1">
    <citation type="submission" date="2020-11" db="EMBL/GenBank/DDBJ databases">
        <authorList>
            <consortium name="DOE Joint Genome Institute"/>
            <person name="Ahrendt S."/>
            <person name="Riley R."/>
            <person name="Andreopoulos W."/>
            <person name="Labutti K."/>
            <person name="Pangilinan J."/>
            <person name="Ruiz-Duenas F.J."/>
            <person name="Barrasa J.M."/>
            <person name="Sanchez-Garcia M."/>
            <person name="Camarero S."/>
            <person name="Miyauchi S."/>
            <person name="Serrano A."/>
            <person name="Linde D."/>
            <person name="Babiker R."/>
            <person name="Drula E."/>
            <person name="Ayuso-Fernandez I."/>
            <person name="Pacheco R."/>
            <person name="Padilla G."/>
            <person name="Ferreira P."/>
            <person name="Barriuso J."/>
            <person name="Kellner H."/>
            <person name="Castanera R."/>
            <person name="Alfaro M."/>
            <person name="Ramirez L."/>
            <person name="Pisabarro A.G."/>
            <person name="Kuo A."/>
            <person name="Tritt A."/>
            <person name="Lipzen A."/>
            <person name="He G."/>
            <person name="Yan M."/>
            <person name="Ng V."/>
            <person name="Cullen D."/>
            <person name="Martin F."/>
            <person name="Rosso M.-N."/>
            <person name="Henrissat B."/>
            <person name="Hibbett D."/>
            <person name="Martinez A.T."/>
            <person name="Grigoriev I.V."/>
        </authorList>
    </citation>
    <scope>NUCLEOTIDE SEQUENCE</scope>
    <source>
        <strain evidence="1">AH 40177</strain>
    </source>
</reference>
<accession>A0A9P5P725</accession>
<comment type="caution">
    <text evidence="1">The sequence shown here is derived from an EMBL/GenBank/DDBJ whole genome shotgun (WGS) entry which is preliminary data.</text>
</comment>
<dbReference type="PANTHER" id="PTHR38705:SF1">
    <property type="entry name" value="PROTEIN RDS1"/>
    <property type="match status" value="1"/>
</dbReference>
<name>A0A9P5P725_9AGAR</name>
<gene>
    <name evidence="1" type="ORF">BDP27DRAFT_1169567</name>
</gene>
<sequence>DIDIMNCALHIKHLEHAFYTEGLSCFSKQDFEGAGLGPWTRGRIQQIEEHEKNHVAFLTDTVIDAGGNPTKPCTYKFPYKDPMSFVRLASMFETIGTSAYHGTSVMLHDKKYVAASGAIFAVEAQHSGWIDASVLKGSGWSGSFNVPLNWGHVLSLISPYVESCPSKNPPLPASYPHLAISNAHPGQTASLEFAPEPEYLSSSDTTLYATFMTSNVGMLCVPVDLKRKTVNVPADIRGDCFVVITNETQVTDET</sequence>
<protein>
    <submittedName>
        <fullName evidence="1">Ferritin-like domain-containing protein</fullName>
    </submittedName>
</protein>
<dbReference type="SUPFAM" id="SSF47240">
    <property type="entry name" value="Ferritin-like"/>
    <property type="match status" value="1"/>
</dbReference>
<dbReference type="Proteomes" id="UP000772434">
    <property type="component" value="Unassembled WGS sequence"/>
</dbReference>
<evidence type="ECO:0000313" key="1">
    <source>
        <dbReference type="EMBL" id="KAF9034512.1"/>
    </source>
</evidence>
<proteinExistence type="predicted"/>
<dbReference type="InterPro" id="IPR009078">
    <property type="entry name" value="Ferritin-like_SF"/>
</dbReference>
<evidence type="ECO:0000313" key="2">
    <source>
        <dbReference type="Proteomes" id="UP000772434"/>
    </source>
</evidence>
<dbReference type="AlphaFoldDB" id="A0A9P5P725"/>
<feature type="non-terminal residue" evidence="1">
    <location>
        <position position="254"/>
    </location>
</feature>
<dbReference type="PANTHER" id="PTHR38705">
    <property type="entry name" value="PROTEIN RDS1"/>
    <property type="match status" value="1"/>
</dbReference>
<feature type="non-terminal residue" evidence="1">
    <location>
        <position position="1"/>
    </location>
</feature>
<dbReference type="Pfam" id="PF13668">
    <property type="entry name" value="Ferritin_2"/>
    <property type="match status" value="1"/>
</dbReference>
<keyword evidence="2" id="KW-1185">Reference proteome</keyword>
<dbReference type="OrthoDB" id="1001765at2759"/>
<dbReference type="InterPro" id="IPR039254">
    <property type="entry name" value="Rds1"/>
</dbReference>
<dbReference type="EMBL" id="JADNRY010000621">
    <property type="protein sequence ID" value="KAF9034512.1"/>
    <property type="molecule type" value="Genomic_DNA"/>
</dbReference>
<organism evidence="1 2">
    <name type="scientific">Rhodocollybia butyracea</name>
    <dbReference type="NCBI Taxonomy" id="206335"/>
    <lineage>
        <taxon>Eukaryota</taxon>
        <taxon>Fungi</taxon>
        <taxon>Dikarya</taxon>
        <taxon>Basidiomycota</taxon>
        <taxon>Agaricomycotina</taxon>
        <taxon>Agaricomycetes</taxon>
        <taxon>Agaricomycetidae</taxon>
        <taxon>Agaricales</taxon>
        <taxon>Marasmiineae</taxon>
        <taxon>Omphalotaceae</taxon>
        <taxon>Rhodocollybia</taxon>
    </lineage>
</organism>